<comment type="similarity">
    <text evidence="1">Belongs to the leucine-binding protein family.</text>
</comment>
<dbReference type="EMBL" id="JAWXYC010000004">
    <property type="protein sequence ID" value="MDX5953618.1"/>
    <property type="molecule type" value="Genomic_DNA"/>
</dbReference>
<evidence type="ECO:0000313" key="6">
    <source>
        <dbReference type="EMBL" id="MDX5953618.1"/>
    </source>
</evidence>
<dbReference type="EMBL" id="CP032339">
    <property type="protein sequence ID" value="QCO10002.1"/>
    <property type="molecule type" value="Genomic_DNA"/>
</dbReference>
<reference evidence="6 9" key="2">
    <citation type="submission" date="2023-11" db="EMBL/GenBank/DDBJ databases">
        <title>MicrobeMod: A computational toolkit for identifying prokaryotic methylation and restriction-modification with nanopore sequencing.</title>
        <authorList>
            <person name="Crits-Christoph A."/>
            <person name="Kang S.C."/>
            <person name="Lee H."/>
            <person name="Ostrov N."/>
        </authorList>
    </citation>
    <scope>NUCLEOTIDE SEQUENCE [LARGE SCALE GENOMIC DNA]</scope>
    <source>
        <strain evidence="6 9">ATCC 29145</strain>
    </source>
</reference>
<dbReference type="PANTHER" id="PTHR30483:SF6">
    <property type="entry name" value="PERIPLASMIC BINDING PROTEIN OF ABC TRANSPORTER FOR NATURAL AMINO ACIDS"/>
    <property type="match status" value="1"/>
</dbReference>
<dbReference type="AlphaFoldDB" id="A0A0P0F377"/>
<keyword evidence="9" id="KW-1185">Reference proteome</keyword>
<dbReference type="Pfam" id="PF13458">
    <property type="entry name" value="Peripla_BP_6"/>
    <property type="match status" value="1"/>
</dbReference>
<keyword evidence="3" id="KW-0029">Amino-acid transport</keyword>
<evidence type="ECO:0000256" key="4">
    <source>
        <dbReference type="SAM" id="SignalP"/>
    </source>
</evidence>
<evidence type="ECO:0000256" key="3">
    <source>
        <dbReference type="ARBA" id="ARBA00022970"/>
    </source>
</evidence>
<accession>A0A0P0F377</accession>
<sequence>MRRFLSILSATIFTAAFSASLLPGAARAGEASVPVLVPLTGFLSLEGTSQRNGAVLALKDAPAGVAVRSEVIDTGTSPEAAVTALERAAGGKVTAVAASMLGTQMLAMLPLAQDYGIPLVTVSGTASITEQGNPWVFRFFPGDAVTKEAHARYVTEELGKKRPAVIYQTTAYGQSGKAHLEQAFKKLGVEPVFEEGVDPAAKDLLPVLTKALAAKPDVLVLHLHSGPTALFIRQAAANGVAVPIVAGSAMHQPSTAALLEPAELKGVCAETAASPISGGSPEVEAFTAAYRAAFNAEPDAFALGQYDGIRMVLAAVQGGADSAEAVRKALSAGTHQGLAMTYKSDGKGNMAHSAVIVCYDGASRVPAIAKRYDNLTGVVTGMVK</sequence>
<keyword evidence="2 4" id="KW-0732">Signal</keyword>
<dbReference type="InterPro" id="IPR028082">
    <property type="entry name" value="Peripla_BP_I"/>
</dbReference>
<dbReference type="GeneID" id="56448546"/>
<organism evidence="7 8">
    <name type="scientific">Azospirillum brasilense</name>
    <dbReference type="NCBI Taxonomy" id="192"/>
    <lineage>
        <taxon>Bacteria</taxon>
        <taxon>Pseudomonadati</taxon>
        <taxon>Pseudomonadota</taxon>
        <taxon>Alphaproteobacteria</taxon>
        <taxon>Rhodospirillales</taxon>
        <taxon>Azospirillaceae</taxon>
        <taxon>Azospirillum</taxon>
    </lineage>
</organism>
<protein>
    <submittedName>
        <fullName evidence="6 7">ABC transporter substrate-binding protein</fullName>
    </submittedName>
</protein>
<dbReference type="InterPro" id="IPR028081">
    <property type="entry name" value="Leu-bd"/>
</dbReference>
<feature type="domain" description="Leucine-binding protein" evidence="5">
    <location>
        <begin position="32"/>
        <end position="353"/>
    </location>
</feature>
<dbReference type="PANTHER" id="PTHR30483">
    <property type="entry name" value="LEUCINE-SPECIFIC-BINDING PROTEIN"/>
    <property type="match status" value="1"/>
</dbReference>
<evidence type="ECO:0000313" key="8">
    <source>
        <dbReference type="Proteomes" id="UP000298774"/>
    </source>
</evidence>
<proteinExistence type="inferred from homology"/>
<gene>
    <name evidence="7" type="ORF">D3868_13735</name>
    <name evidence="6" type="ORF">SIM66_20795</name>
</gene>
<dbReference type="KEGG" id="abf:AMK58_05625"/>
<name>A0A0P0F377_AZOBR</name>
<keyword evidence="3" id="KW-0813">Transport</keyword>
<dbReference type="RefSeq" id="WP_035672758.1">
    <property type="nucleotide sequence ID" value="NZ_CP012914.1"/>
</dbReference>
<dbReference type="GO" id="GO:0006865">
    <property type="term" value="P:amino acid transport"/>
    <property type="evidence" value="ECO:0007669"/>
    <property type="project" value="UniProtKB-KW"/>
</dbReference>
<evidence type="ECO:0000313" key="9">
    <source>
        <dbReference type="Proteomes" id="UP001277471"/>
    </source>
</evidence>
<dbReference type="SUPFAM" id="SSF53822">
    <property type="entry name" value="Periplasmic binding protein-like I"/>
    <property type="match status" value="1"/>
</dbReference>
<dbReference type="Proteomes" id="UP000298774">
    <property type="component" value="Chromosome"/>
</dbReference>
<feature type="chain" id="PRO_5030012788" evidence="4">
    <location>
        <begin position="29"/>
        <end position="384"/>
    </location>
</feature>
<dbReference type="Gene3D" id="3.40.50.2300">
    <property type="match status" value="2"/>
</dbReference>
<evidence type="ECO:0000256" key="1">
    <source>
        <dbReference type="ARBA" id="ARBA00010062"/>
    </source>
</evidence>
<dbReference type="Proteomes" id="UP001277471">
    <property type="component" value="Unassembled WGS sequence"/>
</dbReference>
<feature type="signal peptide" evidence="4">
    <location>
        <begin position="1"/>
        <end position="28"/>
    </location>
</feature>
<evidence type="ECO:0000259" key="5">
    <source>
        <dbReference type="Pfam" id="PF13458"/>
    </source>
</evidence>
<evidence type="ECO:0000256" key="2">
    <source>
        <dbReference type="ARBA" id="ARBA00022729"/>
    </source>
</evidence>
<dbReference type="InterPro" id="IPR051010">
    <property type="entry name" value="BCAA_transport"/>
</dbReference>
<evidence type="ECO:0000313" key="7">
    <source>
        <dbReference type="EMBL" id="QCO10002.1"/>
    </source>
</evidence>
<reference evidence="7 8" key="1">
    <citation type="submission" date="2018-09" db="EMBL/GenBank/DDBJ databases">
        <title>Whole genome based analysis of evolution and adaptive divergence in Indian and Brazilian strains of Azospirillum brasilense.</title>
        <authorList>
            <person name="Singh C."/>
            <person name="Tripathi A.K."/>
        </authorList>
    </citation>
    <scope>NUCLEOTIDE SEQUENCE [LARGE SCALE GENOMIC DNA]</scope>
    <source>
        <strain evidence="7 8">MTCC4038</strain>
    </source>
</reference>
<dbReference type="CDD" id="cd06268">
    <property type="entry name" value="PBP1_ABC_transporter_LIVBP-like"/>
    <property type="match status" value="1"/>
</dbReference>